<name>A0A7W9GSD0_9ACTN</name>
<sequence>MRARVVYESMFGNTQEIAEAITEGLSAHLTVEIVEVGSAGDSLDGVDLLVVGGPTHAFSMSRPSTRKSAADDAPGGIVSKGPGIREWIAGLHPDGTPVATFDTRAEHPHLPGSAAHAALRRLRHRGARPVAGAKSFSVTGISGPLADGEADRAREWGDQLGLALT</sequence>
<dbReference type="PROSITE" id="PS00201">
    <property type="entry name" value="FLAVODOXIN"/>
    <property type="match status" value="1"/>
</dbReference>
<protein>
    <recommendedName>
        <fullName evidence="1">Flavodoxin-like domain-containing protein</fullName>
    </recommendedName>
</protein>
<organism evidence="2 3">
    <name type="scientific">Jiangella mangrovi</name>
    <dbReference type="NCBI Taxonomy" id="1524084"/>
    <lineage>
        <taxon>Bacteria</taxon>
        <taxon>Bacillati</taxon>
        <taxon>Actinomycetota</taxon>
        <taxon>Actinomycetes</taxon>
        <taxon>Jiangellales</taxon>
        <taxon>Jiangellaceae</taxon>
        <taxon>Jiangella</taxon>
    </lineage>
</organism>
<gene>
    <name evidence="2" type="ORF">HD601_003426</name>
</gene>
<accession>A0A7W9GSD0</accession>
<proteinExistence type="predicted"/>
<comment type="caution">
    <text evidence="2">The sequence shown here is derived from an EMBL/GenBank/DDBJ whole genome shotgun (WGS) entry which is preliminary data.</text>
</comment>
<dbReference type="Proteomes" id="UP000542813">
    <property type="component" value="Unassembled WGS sequence"/>
</dbReference>
<dbReference type="GO" id="GO:0009055">
    <property type="term" value="F:electron transfer activity"/>
    <property type="evidence" value="ECO:0007669"/>
    <property type="project" value="InterPro"/>
</dbReference>
<evidence type="ECO:0000313" key="3">
    <source>
        <dbReference type="Proteomes" id="UP000542813"/>
    </source>
</evidence>
<dbReference type="InterPro" id="IPR008254">
    <property type="entry name" value="Flavodoxin/NO_synth"/>
</dbReference>
<evidence type="ECO:0000313" key="2">
    <source>
        <dbReference type="EMBL" id="MBB5788851.1"/>
    </source>
</evidence>
<dbReference type="GO" id="GO:0010181">
    <property type="term" value="F:FMN binding"/>
    <property type="evidence" value="ECO:0007669"/>
    <property type="project" value="InterPro"/>
</dbReference>
<evidence type="ECO:0000259" key="1">
    <source>
        <dbReference type="PROSITE" id="PS50902"/>
    </source>
</evidence>
<dbReference type="InterPro" id="IPR029039">
    <property type="entry name" value="Flavoprotein-like_sf"/>
</dbReference>
<dbReference type="InterPro" id="IPR001226">
    <property type="entry name" value="Flavodoxin_CS"/>
</dbReference>
<dbReference type="RefSeq" id="WP_184823792.1">
    <property type="nucleotide sequence ID" value="NZ_JACHMM010000001.1"/>
</dbReference>
<feature type="domain" description="Flavodoxin-like" evidence="1">
    <location>
        <begin position="3"/>
        <end position="161"/>
    </location>
</feature>
<dbReference type="Gene3D" id="3.40.50.360">
    <property type="match status" value="1"/>
</dbReference>
<keyword evidence="3" id="KW-1185">Reference proteome</keyword>
<dbReference type="PROSITE" id="PS50902">
    <property type="entry name" value="FLAVODOXIN_LIKE"/>
    <property type="match status" value="1"/>
</dbReference>
<dbReference type="AlphaFoldDB" id="A0A7W9GSD0"/>
<reference evidence="2 3" key="1">
    <citation type="submission" date="2020-08" db="EMBL/GenBank/DDBJ databases">
        <title>Sequencing the genomes of 1000 actinobacteria strains.</title>
        <authorList>
            <person name="Klenk H.-P."/>
        </authorList>
    </citation>
    <scope>NUCLEOTIDE SEQUENCE [LARGE SCALE GENOMIC DNA]</scope>
    <source>
        <strain evidence="2 3">DSM 102122</strain>
    </source>
</reference>
<dbReference type="SUPFAM" id="SSF52218">
    <property type="entry name" value="Flavoproteins"/>
    <property type="match status" value="1"/>
</dbReference>
<dbReference type="EMBL" id="JACHMM010000001">
    <property type="protein sequence ID" value="MBB5788851.1"/>
    <property type="molecule type" value="Genomic_DNA"/>
</dbReference>